<dbReference type="CDD" id="cd13578">
    <property type="entry name" value="PBP2_Bug27"/>
    <property type="match status" value="1"/>
</dbReference>
<evidence type="ECO:0000313" key="4">
    <source>
        <dbReference type="Proteomes" id="UP000199119"/>
    </source>
</evidence>
<reference evidence="4" key="1">
    <citation type="submission" date="2016-10" db="EMBL/GenBank/DDBJ databases">
        <authorList>
            <person name="Varghese N."/>
            <person name="Submissions S."/>
        </authorList>
    </citation>
    <scope>NUCLEOTIDE SEQUENCE [LARGE SCALE GENOMIC DNA]</scope>
    <source>
        <strain evidence="4">DSM 27981</strain>
    </source>
</reference>
<dbReference type="SUPFAM" id="SSF53850">
    <property type="entry name" value="Periplasmic binding protein-like II"/>
    <property type="match status" value="1"/>
</dbReference>
<feature type="signal peptide" evidence="2">
    <location>
        <begin position="1"/>
        <end position="28"/>
    </location>
</feature>
<dbReference type="Gene3D" id="3.40.190.10">
    <property type="entry name" value="Periplasmic binding protein-like II"/>
    <property type="match status" value="1"/>
</dbReference>
<protein>
    <submittedName>
        <fullName evidence="3">Tripartite-type tricarboxylate transporter, receptor component TctC</fullName>
    </submittedName>
</protein>
<dbReference type="AlphaFoldDB" id="A0A1I2GQI1"/>
<evidence type="ECO:0000256" key="1">
    <source>
        <dbReference type="ARBA" id="ARBA00006987"/>
    </source>
</evidence>
<gene>
    <name evidence="3" type="ORF">SAMN04489711_11664</name>
</gene>
<dbReference type="Proteomes" id="UP000199119">
    <property type="component" value="Unassembled WGS sequence"/>
</dbReference>
<dbReference type="Gene3D" id="3.40.190.150">
    <property type="entry name" value="Bordetella uptake gene, domain 1"/>
    <property type="match status" value="1"/>
</dbReference>
<dbReference type="Pfam" id="PF03401">
    <property type="entry name" value="TctC"/>
    <property type="match status" value="1"/>
</dbReference>
<evidence type="ECO:0000313" key="3">
    <source>
        <dbReference type="EMBL" id="SFF19875.1"/>
    </source>
</evidence>
<dbReference type="PANTHER" id="PTHR42928:SF5">
    <property type="entry name" value="BLR1237 PROTEIN"/>
    <property type="match status" value="1"/>
</dbReference>
<feature type="chain" id="PRO_5011577883" evidence="2">
    <location>
        <begin position="29"/>
        <end position="332"/>
    </location>
</feature>
<name>A0A1I2GQI1_9BURK</name>
<dbReference type="EMBL" id="FONX01000016">
    <property type="protein sequence ID" value="SFF19875.1"/>
    <property type="molecule type" value="Genomic_DNA"/>
</dbReference>
<dbReference type="PANTHER" id="PTHR42928">
    <property type="entry name" value="TRICARBOXYLATE-BINDING PROTEIN"/>
    <property type="match status" value="1"/>
</dbReference>
<keyword evidence="4" id="KW-1185">Reference proteome</keyword>
<sequence length="332" mass="34308">MQRSAFLKSCAALACAAALSAGMAPARAAGAPEPLSGGPFTIVAPFPAGGAVDILSRILATGLAEAHGQPAVVDNRPGANGNIGIDIVKRARPDGHTLLVVPQGNLTINPTLMPKLPYDVFGDFVPVASLGRAANVIAVHPAVPARTVQELVALSRSRPDSISYASPGVGSSLHLAGELFKDKSGADILHVAYKGSGQGLNDVLRGTIPMLIANMPAVLSHVRAGKLRALAVTDAVRSSFLPDVPTLAEAGVPGVAVSSWYGVLAPRGTPPDVVHRLAEDIDRIMQSPAALNQLKAQGMTPWVVKGDAFGALIRKETALWAPVVREHHIVAQ</sequence>
<accession>A0A1I2GQI1</accession>
<dbReference type="InterPro" id="IPR042100">
    <property type="entry name" value="Bug_dom1"/>
</dbReference>
<keyword evidence="2" id="KW-0732">Signal</keyword>
<proteinExistence type="inferred from homology"/>
<dbReference type="PIRSF" id="PIRSF017082">
    <property type="entry name" value="YflP"/>
    <property type="match status" value="1"/>
</dbReference>
<organism evidence="3 4">
    <name type="scientific">Paracidovorax wautersii</name>
    <dbReference type="NCBI Taxonomy" id="1177982"/>
    <lineage>
        <taxon>Bacteria</taxon>
        <taxon>Pseudomonadati</taxon>
        <taxon>Pseudomonadota</taxon>
        <taxon>Betaproteobacteria</taxon>
        <taxon>Burkholderiales</taxon>
        <taxon>Comamonadaceae</taxon>
        <taxon>Paracidovorax</taxon>
    </lineage>
</organism>
<keyword evidence="3" id="KW-0675">Receptor</keyword>
<evidence type="ECO:0000256" key="2">
    <source>
        <dbReference type="SAM" id="SignalP"/>
    </source>
</evidence>
<dbReference type="InterPro" id="IPR005064">
    <property type="entry name" value="BUG"/>
</dbReference>
<comment type="similarity">
    <text evidence="1">Belongs to the UPF0065 (bug) family.</text>
</comment>
<dbReference type="RefSeq" id="WP_092941079.1">
    <property type="nucleotide sequence ID" value="NZ_FONX01000016.1"/>
</dbReference>
<dbReference type="OrthoDB" id="8678477at2"/>
<dbReference type="PROSITE" id="PS51318">
    <property type="entry name" value="TAT"/>
    <property type="match status" value="1"/>
</dbReference>
<dbReference type="InterPro" id="IPR006311">
    <property type="entry name" value="TAT_signal"/>
</dbReference>
<dbReference type="STRING" id="1177982.SAMN04489711_11664"/>